<feature type="domain" description="GAF" evidence="1">
    <location>
        <begin position="21"/>
        <end position="170"/>
    </location>
</feature>
<protein>
    <submittedName>
        <fullName evidence="2">GAF domain-containing protein</fullName>
    </submittedName>
</protein>
<dbReference type="Proteomes" id="UP000640489">
    <property type="component" value="Unassembled WGS sequence"/>
</dbReference>
<dbReference type="EMBL" id="JADKPN010000001">
    <property type="protein sequence ID" value="MBF4761733.1"/>
    <property type="molecule type" value="Genomic_DNA"/>
</dbReference>
<sequence>MEPLPETREALAEYMSLDSPDIDDLIRDLAQGAGELVPDLVGLSLGLDREGLTFTLVASGDGTALLDAAQYLDGGPCVEVTEGRAPVLEMDFADPLDEERWRLYAEVGAAAGVRSSLSLPIYLGDRLVGGLNLYAGSSEAFHGHHAELAALVSASTAEAVSNADLSFSSRSKAQAAPGILRERLEVETAIGLLAGLRGLELAEAEQRLDDAALRAGVDRAAVAHVLVRVLRQDP</sequence>
<reference evidence="2" key="1">
    <citation type="submission" date="2020-11" db="EMBL/GenBank/DDBJ databases">
        <title>Nocardioides sp. nov., isolated from Soil of Cynanchum wilfordii Hemsley rhizosphere.</title>
        <authorList>
            <person name="Lee J.-S."/>
            <person name="Suh M.K."/>
            <person name="Kim J.-S."/>
        </authorList>
    </citation>
    <scope>NUCLEOTIDE SEQUENCE</scope>
    <source>
        <strain evidence="2">KCTC 19275</strain>
    </source>
</reference>
<dbReference type="RefSeq" id="WP_194704928.1">
    <property type="nucleotide sequence ID" value="NZ_JADKPN010000001.1"/>
</dbReference>
<dbReference type="SMART" id="SM00065">
    <property type="entry name" value="GAF"/>
    <property type="match status" value="1"/>
</dbReference>
<comment type="caution">
    <text evidence="2">The sequence shown here is derived from an EMBL/GenBank/DDBJ whole genome shotgun (WGS) entry which is preliminary data.</text>
</comment>
<keyword evidence="3" id="KW-1185">Reference proteome</keyword>
<evidence type="ECO:0000313" key="2">
    <source>
        <dbReference type="EMBL" id="MBF4761733.1"/>
    </source>
</evidence>
<dbReference type="InterPro" id="IPR003018">
    <property type="entry name" value="GAF"/>
</dbReference>
<evidence type="ECO:0000313" key="3">
    <source>
        <dbReference type="Proteomes" id="UP000640489"/>
    </source>
</evidence>
<dbReference type="SUPFAM" id="SSF55781">
    <property type="entry name" value="GAF domain-like"/>
    <property type="match status" value="1"/>
</dbReference>
<dbReference type="AlphaFoldDB" id="A0A930V8A2"/>
<organism evidence="2 3">
    <name type="scientific">Nocardioides islandensis</name>
    <dbReference type="NCBI Taxonomy" id="433663"/>
    <lineage>
        <taxon>Bacteria</taxon>
        <taxon>Bacillati</taxon>
        <taxon>Actinomycetota</taxon>
        <taxon>Actinomycetes</taxon>
        <taxon>Propionibacteriales</taxon>
        <taxon>Nocardioidaceae</taxon>
        <taxon>Nocardioides</taxon>
    </lineage>
</organism>
<proteinExistence type="predicted"/>
<dbReference type="InterPro" id="IPR029016">
    <property type="entry name" value="GAF-like_dom_sf"/>
</dbReference>
<accession>A0A930V8A2</accession>
<name>A0A930V8A2_9ACTN</name>
<dbReference type="Gene3D" id="3.30.450.40">
    <property type="match status" value="1"/>
</dbReference>
<gene>
    <name evidence="2" type="ORF">ISU07_01220</name>
</gene>
<dbReference type="Pfam" id="PF13185">
    <property type="entry name" value="GAF_2"/>
    <property type="match status" value="1"/>
</dbReference>
<evidence type="ECO:0000259" key="1">
    <source>
        <dbReference type="SMART" id="SM00065"/>
    </source>
</evidence>